<reference evidence="1 2" key="1">
    <citation type="submission" date="2015-10" db="EMBL/GenBank/DDBJ databases">
        <title>Butyribacter intestini gen. nov., sp. nov., a butyric acid-producing bacterium of the family Lachnospiraceae isolated from the human faeces.</title>
        <authorList>
            <person name="Zou Y."/>
            <person name="Xue W."/>
            <person name="Luo G."/>
            <person name="Lv M."/>
        </authorList>
    </citation>
    <scope>NUCLEOTIDE SEQUENCE [LARGE SCALE GENOMIC DNA]</scope>
    <source>
        <strain evidence="1 2">TF01-11</strain>
    </source>
</reference>
<gene>
    <name evidence="1" type="ORF">APZ18_11975</name>
</gene>
<dbReference type="RefSeq" id="WP_055945248.1">
    <property type="nucleotide sequence ID" value="NZ_JAQDCV010000007.1"/>
</dbReference>
<sequence>MNTELKNSITATDKEAQYDESAKRLLGQKIILAHILAKTVPEFKDMKPTDIVPLIEGEPYISSVPVEPGLTNTEKESNSECIASELANTDKEVNGGRIVGLNSENTEINEGMIRFDIIFYVRMPSKSNTADNNATDKESRLSQIIINVEAQKSEPQKYDILNRAIFYVSRMISSQKGRDFENSDYNNIKQVYSIWVCMNMPENSMSHIHLTKDDLIARHNWHGNLELLNIIMIGLANSLPPHDNTYEMHRLLSALLSKDLTVNEKINIIGNEYDIPVENNLREDVNVMCNLSQGIKEDGIAIGEARGIAIGEARGIAIGEAQGEKRGIATAETKIVLNMHNNGLTPEQIATFTDKSIGDVKAIIEGKIPATVD</sequence>
<comment type="caution">
    <text evidence="1">The sequence shown here is derived from an EMBL/GenBank/DDBJ whole genome shotgun (WGS) entry which is preliminary data.</text>
</comment>
<dbReference type="AlphaFoldDB" id="A0AAW3JSM1"/>
<proteinExistence type="predicted"/>
<accession>A0AAW3JSM1</accession>
<dbReference type="EMBL" id="LLKB01000005">
    <property type="protein sequence ID" value="KQC85395.1"/>
    <property type="molecule type" value="Genomic_DNA"/>
</dbReference>
<dbReference type="Proteomes" id="UP000050833">
    <property type="component" value="Unassembled WGS sequence"/>
</dbReference>
<organism evidence="1 2">
    <name type="scientific">Butyribacter intestini</name>
    <dbReference type="NCBI Taxonomy" id="1703332"/>
    <lineage>
        <taxon>Bacteria</taxon>
        <taxon>Bacillati</taxon>
        <taxon>Bacillota</taxon>
        <taxon>Clostridia</taxon>
        <taxon>Lachnospirales</taxon>
        <taxon>Lachnospiraceae</taxon>
        <taxon>Butyribacter</taxon>
    </lineage>
</organism>
<evidence type="ECO:0000313" key="2">
    <source>
        <dbReference type="Proteomes" id="UP000050833"/>
    </source>
</evidence>
<keyword evidence="2" id="KW-1185">Reference proteome</keyword>
<protein>
    <recommendedName>
        <fullName evidence="3">PD-(D/E)XK nuclease family transposase</fullName>
    </recommendedName>
</protein>
<name>A0AAW3JSM1_9FIRM</name>
<evidence type="ECO:0008006" key="3">
    <source>
        <dbReference type="Google" id="ProtNLM"/>
    </source>
</evidence>
<evidence type="ECO:0000313" key="1">
    <source>
        <dbReference type="EMBL" id="KQC85395.1"/>
    </source>
</evidence>